<evidence type="ECO:0008006" key="4">
    <source>
        <dbReference type="Google" id="ProtNLM"/>
    </source>
</evidence>
<name>A0A1A8XNC6_9PROT</name>
<evidence type="ECO:0000256" key="1">
    <source>
        <dbReference type="SAM" id="MobiDB-lite"/>
    </source>
</evidence>
<organism evidence="2 3">
    <name type="scientific">Candidatus Accumulibacter aalborgensis</name>
    <dbReference type="NCBI Taxonomy" id="1860102"/>
    <lineage>
        <taxon>Bacteria</taxon>
        <taxon>Pseudomonadati</taxon>
        <taxon>Pseudomonadota</taxon>
        <taxon>Betaproteobacteria</taxon>
        <taxon>Candidatus Accumulibacter</taxon>
    </lineage>
</organism>
<accession>A0A1A8XNC6</accession>
<dbReference type="Proteomes" id="UP000199169">
    <property type="component" value="Unassembled WGS sequence"/>
</dbReference>
<proteinExistence type="predicted"/>
<keyword evidence="3" id="KW-1185">Reference proteome</keyword>
<evidence type="ECO:0000313" key="3">
    <source>
        <dbReference type="Proteomes" id="UP000199169"/>
    </source>
</evidence>
<reference evidence="2 3" key="1">
    <citation type="submission" date="2016-06" db="EMBL/GenBank/DDBJ databases">
        <authorList>
            <person name="Kjaerup R.B."/>
            <person name="Dalgaard T.S."/>
            <person name="Juul-Madsen H.R."/>
        </authorList>
    </citation>
    <scope>NUCLEOTIDE SEQUENCE [LARGE SCALE GENOMIC DNA]</scope>
    <source>
        <strain evidence="2">3</strain>
    </source>
</reference>
<dbReference type="RefSeq" id="WP_245754508.1">
    <property type="nucleotide sequence ID" value="NZ_FLQX01000103.1"/>
</dbReference>
<dbReference type="STRING" id="1860102.ACCAA_280006"/>
<feature type="region of interest" description="Disordered" evidence="1">
    <location>
        <begin position="1"/>
        <end position="27"/>
    </location>
</feature>
<sequence>MRQIVKGAEPASLTAHRQMPHSDYDNYASKDDLRHTLVTERRGLCCYCMGRLHNGPTTMKIEHWRCQSRYPDEHLNYRNLLGACLGGNGQPPHLQHCDARKGDSDLQWNPADAAHHIETRVRYELDGSIRADDAVFDDQLHQVLNLNLPLLKNNRKGLLDAVLDWWRREKARIGGPVPRERLVRERDKYIAGNGQIAPYCSVAVWWLGQKLAKMT</sequence>
<dbReference type="EMBL" id="FLQX01000103">
    <property type="protein sequence ID" value="SBT05922.1"/>
    <property type="molecule type" value="Genomic_DNA"/>
</dbReference>
<gene>
    <name evidence="2" type="ORF">ACCAA_280006</name>
</gene>
<protein>
    <recommendedName>
        <fullName evidence="4">TIGR02646 family protein</fullName>
    </recommendedName>
</protein>
<evidence type="ECO:0000313" key="2">
    <source>
        <dbReference type="EMBL" id="SBT05922.1"/>
    </source>
</evidence>
<dbReference type="AlphaFoldDB" id="A0A1A8XNC6"/>